<evidence type="ECO:0000256" key="2">
    <source>
        <dbReference type="ARBA" id="ARBA00022603"/>
    </source>
</evidence>
<dbReference type="InterPro" id="IPR029063">
    <property type="entry name" value="SAM-dependent_MTases_sf"/>
</dbReference>
<dbReference type="Proteomes" id="UP000323632">
    <property type="component" value="Unassembled WGS sequence"/>
</dbReference>
<organism evidence="5 6">
    <name type="scientific">Taibaiella lutea</name>
    <dbReference type="NCBI Taxonomy" id="2608001"/>
    <lineage>
        <taxon>Bacteria</taxon>
        <taxon>Pseudomonadati</taxon>
        <taxon>Bacteroidota</taxon>
        <taxon>Chitinophagia</taxon>
        <taxon>Chitinophagales</taxon>
        <taxon>Chitinophagaceae</taxon>
        <taxon>Taibaiella</taxon>
    </lineage>
</organism>
<dbReference type="EMBL" id="VWSH01000001">
    <property type="protein sequence ID" value="KAA5537495.1"/>
    <property type="molecule type" value="Genomic_DNA"/>
</dbReference>
<evidence type="ECO:0000256" key="1">
    <source>
        <dbReference type="ARBA" id="ARBA00008361"/>
    </source>
</evidence>
<accession>A0A5M6CX49</accession>
<keyword evidence="6" id="KW-1185">Reference proteome</keyword>
<evidence type="ECO:0000259" key="4">
    <source>
        <dbReference type="Pfam" id="PF08241"/>
    </source>
</evidence>
<dbReference type="InterPro" id="IPR051052">
    <property type="entry name" value="Diverse_substrate_MTase"/>
</dbReference>
<gene>
    <name evidence="5" type="ORF">F0919_01355</name>
</gene>
<dbReference type="SUPFAM" id="SSF53335">
    <property type="entry name" value="S-adenosyl-L-methionine-dependent methyltransferases"/>
    <property type="match status" value="1"/>
</dbReference>
<keyword evidence="2 5" id="KW-0489">Methyltransferase</keyword>
<dbReference type="GO" id="GO:0008757">
    <property type="term" value="F:S-adenosylmethionine-dependent methyltransferase activity"/>
    <property type="evidence" value="ECO:0007669"/>
    <property type="project" value="InterPro"/>
</dbReference>
<name>A0A5M6CX49_9BACT</name>
<reference evidence="5 6" key="1">
    <citation type="submission" date="2019-09" db="EMBL/GenBank/DDBJ databases">
        <title>Genome sequence and assembly of Taibaiella sp.</title>
        <authorList>
            <person name="Chhetri G."/>
        </authorList>
    </citation>
    <scope>NUCLEOTIDE SEQUENCE [LARGE SCALE GENOMIC DNA]</scope>
    <source>
        <strain evidence="5 6">KVB11</strain>
    </source>
</reference>
<dbReference type="GO" id="GO:0032259">
    <property type="term" value="P:methylation"/>
    <property type="evidence" value="ECO:0007669"/>
    <property type="project" value="UniProtKB-KW"/>
</dbReference>
<dbReference type="PANTHER" id="PTHR44942:SF4">
    <property type="entry name" value="METHYLTRANSFERASE TYPE 11 DOMAIN-CONTAINING PROTEIN"/>
    <property type="match status" value="1"/>
</dbReference>
<evidence type="ECO:0000313" key="5">
    <source>
        <dbReference type="EMBL" id="KAA5537495.1"/>
    </source>
</evidence>
<proteinExistence type="inferred from homology"/>
<sequence length="227" mass="26277">MLRFLQENYNLDSTKIIADIGSGTGISSAYFLEAGYQVMGVEPNPEMREKSVELLQHFPLFKAVDGTAETTTLNSDSVDVIISGQAFHWFDVVKAKEEFKRILRPDSLLILFWNERLQSSDFEKEYDALIVKHAIDYVKVDHRRIDWDSIETFYTPHQVELKEFPNYQVFDFEGLKGRLLSSSYMPQKGDKGYDAMVADLKQLYDKYQQHDSITINYATKIYIGKLT</sequence>
<comment type="similarity">
    <text evidence="1">Belongs to the methyltransferase superfamily.</text>
</comment>
<dbReference type="InterPro" id="IPR013216">
    <property type="entry name" value="Methyltransf_11"/>
</dbReference>
<dbReference type="PANTHER" id="PTHR44942">
    <property type="entry name" value="METHYLTRANSF_11 DOMAIN-CONTAINING PROTEIN"/>
    <property type="match status" value="1"/>
</dbReference>
<evidence type="ECO:0000313" key="6">
    <source>
        <dbReference type="Proteomes" id="UP000323632"/>
    </source>
</evidence>
<feature type="domain" description="Methyltransferase type 11" evidence="4">
    <location>
        <begin position="19"/>
        <end position="111"/>
    </location>
</feature>
<protein>
    <submittedName>
        <fullName evidence="5">Class I SAM-dependent methyltransferase</fullName>
    </submittedName>
</protein>
<keyword evidence="3 5" id="KW-0808">Transferase</keyword>
<dbReference type="CDD" id="cd02440">
    <property type="entry name" value="AdoMet_MTases"/>
    <property type="match status" value="1"/>
</dbReference>
<evidence type="ECO:0000256" key="3">
    <source>
        <dbReference type="ARBA" id="ARBA00022679"/>
    </source>
</evidence>
<comment type="caution">
    <text evidence="5">The sequence shown here is derived from an EMBL/GenBank/DDBJ whole genome shotgun (WGS) entry which is preliminary data.</text>
</comment>
<dbReference type="Pfam" id="PF08241">
    <property type="entry name" value="Methyltransf_11"/>
    <property type="match status" value="1"/>
</dbReference>
<dbReference type="Gene3D" id="3.40.50.150">
    <property type="entry name" value="Vaccinia Virus protein VP39"/>
    <property type="match status" value="1"/>
</dbReference>
<dbReference type="AlphaFoldDB" id="A0A5M6CX49"/>